<organism evidence="1 2">
    <name type="scientific">Paenibacillus turicensis</name>
    <dbReference type="NCBI Taxonomy" id="160487"/>
    <lineage>
        <taxon>Bacteria</taxon>
        <taxon>Bacillati</taxon>
        <taxon>Bacillota</taxon>
        <taxon>Bacilli</taxon>
        <taxon>Bacillales</taxon>
        <taxon>Paenibacillaceae</taxon>
        <taxon>Paenibacillus</taxon>
    </lineage>
</organism>
<reference evidence="1 2" key="1">
    <citation type="submission" date="2021-03" db="EMBL/GenBank/DDBJ databases">
        <title>Genomic Encyclopedia of Type Strains, Phase IV (KMG-IV): sequencing the most valuable type-strain genomes for metagenomic binning, comparative biology and taxonomic classification.</title>
        <authorList>
            <person name="Goeker M."/>
        </authorList>
    </citation>
    <scope>NUCLEOTIDE SEQUENCE [LARGE SCALE GENOMIC DNA]</scope>
    <source>
        <strain evidence="1 2">DSM 14349</strain>
    </source>
</reference>
<name>A0ABS4FYE5_9BACL</name>
<proteinExistence type="predicted"/>
<dbReference type="EMBL" id="JAGGKG010000028">
    <property type="protein sequence ID" value="MBP1907572.1"/>
    <property type="molecule type" value="Genomic_DNA"/>
</dbReference>
<keyword evidence="1" id="KW-0646">Protease inhibitor</keyword>
<keyword evidence="1" id="KW-0722">Serine protease inhibitor</keyword>
<evidence type="ECO:0000313" key="2">
    <source>
        <dbReference type="Proteomes" id="UP001519272"/>
    </source>
</evidence>
<keyword evidence="2" id="KW-1185">Reference proteome</keyword>
<evidence type="ECO:0000313" key="1">
    <source>
        <dbReference type="EMBL" id="MBP1907572.1"/>
    </source>
</evidence>
<accession>A0ABS4FYE5</accession>
<dbReference type="Proteomes" id="UP001519272">
    <property type="component" value="Unassembled WGS sequence"/>
</dbReference>
<dbReference type="GO" id="GO:0004867">
    <property type="term" value="F:serine-type endopeptidase inhibitor activity"/>
    <property type="evidence" value="ECO:0007669"/>
    <property type="project" value="UniProtKB-KW"/>
</dbReference>
<gene>
    <name evidence="1" type="ORF">J2Z32_004247</name>
</gene>
<comment type="caution">
    <text evidence="1">The sequence shown here is derived from an EMBL/GenBank/DDBJ whole genome shotgun (WGS) entry which is preliminary data.</text>
</comment>
<protein>
    <submittedName>
        <fullName evidence="1">Serine protease inhibitor ecotin</fullName>
    </submittedName>
</protein>
<sequence length="107" mass="12178">MALQEGRNEVVYQANEQTVKVLQQVTTEVHTICKQHTGKFVRVQTVDGLTYEGKILYTHAGYLHLIVAGPEVEANRGLFNPYWNNYNSYNNVVLPLVLYNLLVISLL</sequence>
<dbReference type="RefSeq" id="WP_210091147.1">
    <property type="nucleotide sequence ID" value="NZ_JAGGKG010000028.1"/>
</dbReference>